<dbReference type="GeneID" id="20320617"/>
<accession>A0A074ZSA7</accession>
<name>A0A074ZSA7_OPIVI</name>
<evidence type="ECO:0000256" key="1">
    <source>
        <dbReference type="SAM" id="MobiDB-lite"/>
    </source>
</evidence>
<feature type="region of interest" description="Disordered" evidence="1">
    <location>
        <begin position="560"/>
        <end position="602"/>
    </location>
</feature>
<feature type="region of interest" description="Disordered" evidence="1">
    <location>
        <begin position="133"/>
        <end position="153"/>
    </location>
</feature>
<dbReference type="Proteomes" id="UP000054324">
    <property type="component" value="Unassembled WGS sequence"/>
</dbReference>
<evidence type="ECO:0000313" key="2">
    <source>
        <dbReference type="EMBL" id="KER26240.1"/>
    </source>
</evidence>
<dbReference type="OrthoDB" id="6283882at2759"/>
<dbReference type="EMBL" id="KL596752">
    <property type="protein sequence ID" value="KER26240.1"/>
    <property type="molecule type" value="Genomic_DNA"/>
</dbReference>
<sequence>MPVWTFAKKSVKVFLNFTFGQFFAQPLEDEQIFITTSGIGCKDIYFNIDKINTVLADSGLPAVVCVAYVSELIVGLPSLIEINGVDLVIQGVPPDCSNTRNEALFSSMISSMTAAAFAAARVADGTTEWLDTENFGDVGSSGEDEGATGSADEKPRGFFSRIQQFFERLTTTAEKIDFDNDNTNPFVDQESKERVAYMIDSVIAQASIILRNVNIRVECELGLPGLNRASGVALSFAYLSITNQQSKTTDGFAKADSENARSYSVPGCKDSRSYGDGWSWLWRWGSARKTNSREPFTGSDDVINPPGSLSTMLHKNVHLEGVEVFWDLWDTRKQQDCEDSLSSVETSNVGGHERKNSPQGISDDLSGASRVPKVATVCPTEENMVASAKLLTLTGVHTARVSVRCPLFSLNQTRPGEAHGDINSPEPQSSNPWSLFELRIHLDLGAIVACVCPSQFYWLQLLVGRLSHIWSKYTEQVTSERTAQQFSLGATLPPVLLAAALGRTAVSHMEQIYGTGHFRAYRSAVFDTKSLCPSQFYWLQLLVGRLSHIWSKYTEQVTSERTAQQFSTPNPRSPEDSSSCFPNSTGPVESRQISGLSRPRGYPDSSHYTLPHGFSEAELVDLDLNHDIPSPSTMKSPLVDSKLFWSCLTETDEMTSSRGMETTGFPAGTFCEMVIYFHRFITHWFCSHWRSLHNLRRLST</sequence>
<dbReference type="AlphaFoldDB" id="A0A074ZSA7"/>
<dbReference type="KEGG" id="ovi:T265_06438"/>
<keyword evidence="3" id="KW-1185">Reference proteome</keyword>
<feature type="compositionally biased region" description="Polar residues" evidence="1">
    <location>
        <begin position="560"/>
        <end position="595"/>
    </location>
</feature>
<evidence type="ECO:0000313" key="3">
    <source>
        <dbReference type="Proteomes" id="UP000054324"/>
    </source>
</evidence>
<proteinExistence type="predicted"/>
<feature type="region of interest" description="Disordered" evidence="1">
    <location>
        <begin position="340"/>
        <end position="368"/>
    </location>
</feature>
<dbReference type="CTD" id="20320617"/>
<gene>
    <name evidence="2" type="ORF">T265_06438</name>
</gene>
<protein>
    <submittedName>
        <fullName evidence="2">Uncharacterized protein</fullName>
    </submittedName>
</protein>
<organism evidence="2 3">
    <name type="scientific">Opisthorchis viverrini</name>
    <name type="common">Southeast Asian liver fluke</name>
    <dbReference type="NCBI Taxonomy" id="6198"/>
    <lineage>
        <taxon>Eukaryota</taxon>
        <taxon>Metazoa</taxon>
        <taxon>Spiralia</taxon>
        <taxon>Lophotrochozoa</taxon>
        <taxon>Platyhelminthes</taxon>
        <taxon>Trematoda</taxon>
        <taxon>Digenea</taxon>
        <taxon>Opisthorchiida</taxon>
        <taxon>Opisthorchiata</taxon>
        <taxon>Opisthorchiidae</taxon>
        <taxon>Opisthorchis</taxon>
    </lineage>
</organism>
<dbReference type="STRING" id="6198.A0A074ZSA7"/>
<reference evidence="2 3" key="1">
    <citation type="submission" date="2013-11" db="EMBL/GenBank/DDBJ databases">
        <title>Opisthorchis viverrini - life in the bile duct.</title>
        <authorList>
            <person name="Young N.D."/>
            <person name="Nagarajan N."/>
            <person name="Lin S.J."/>
            <person name="Korhonen P.K."/>
            <person name="Jex A.R."/>
            <person name="Hall R.S."/>
            <person name="Safavi-Hemami H."/>
            <person name="Kaewkong W."/>
            <person name="Bertrand D."/>
            <person name="Gao S."/>
            <person name="Seet Q."/>
            <person name="Wongkham S."/>
            <person name="Teh B.T."/>
            <person name="Wongkham C."/>
            <person name="Intapan P.M."/>
            <person name="Maleewong W."/>
            <person name="Yang X."/>
            <person name="Hu M."/>
            <person name="Wang Z."/>
            <person name="Hofmann A."/>
            <person name="Sternberg P.W."/>
            <person name="Tan P."/>
            <person name="Wang J."/>
            <person name="Gasser R.B."/>
        </authorList>
    </citation>
    <scope>NUCLEOTIDE SEQUENCE [LARGE SCALE GENOMIC DNA]</scope>
</reference>
<feature type="compositionally biased region" description="Polar residues" evidence="1">
    <location>
        <begin position="340"/>
        <end position="349"/>
    </location>
</feature>
<dbReference type="RefSeq" id="XP_009169970.1">
    <property type="nucleotide sequence ID" value="XM_009171706.1"/>
</dbReference>